<dbReference type="EMBL" id="KJ018156">
    <property type="protein sequence ID" value="AIS23765.1"/>
    <property type="molecule type" value="Genomic_DNA"/>
</dbReference>
<evidence type="ECO:0000256" key="10">
    <source>
        <dbReference type="ARBA" id="ARBA00022982"/>
    </source>
</evidence>
<evidence type="ECO:0000256" key="6">
    <source>
        <dbReference type="ARBA" id="ARBA00022660"/>
    </source>
</evidence>
<protein>
    <recommendedName>
        <fullName evidence="4 17">NADH-ubiquinone oxidoreductase chain 2</fullName>
        <ecNumber evidence="3 17">7.1.1.2</ecNumber>
    </recommendedName>
</protein>
<dbReference type="InterPro" id="IPR001750">
    <property type="entry name" value="ND/Mrp_TM"/>
</dbReference>
<feature type="domain" description="NADH:quinone oxidoreductase/Mrp antiporter transmembrane" evidence="19">
    <location>
        <begin position="23"/>
        <end position="285"/>
    </location>
</feature>
<evidence type="ECO:0000256" key="17">
    <source>
        <dbReference type="RuleBase" id="RU003403"/>
    </source>
</evidence>
<feature type="transmembrane region" description="Helical" evidence="17">
    <location>
        <begin position="26"/>
        <end position="45"/>
    </location>
</feature>
<dbReference type="AlphaFoldDB" id="A0A096ZP35"/>
<comment type="catalytic activity">
    <reaction evidence="16 17">
        <text>a ubiquinone + NADH + 5 H(+)(in) = a ubiquinol + NAD(+) + 4 H(+)(out)</text>
        <dbReference type="Rhea" id="RHEA:29091"/>
        <dbReference type="Rhea" id="RHEA-COMP:9565"/>
        <dbReference type="Rhea" id="RHEA-COMP:9566"/>
        <dbReference type="ChEBI" id="CHEBI:15378"/>
        <dbReference type="ChEBI" id="CHEBI:16389"/>
        <dbReference type="ChEBI" id="CHEBI:17976"/>
        <dbReference type="ChEBI" id="CHEBI:57540"/>
        <dbReference type="ChEBI" id="CHEBI:57945"/>
        <dbReference type="EC" id="7.1.1.2"/>
    </reaction>
</comment>
<geneLocation type="mitochondrion" evidence="21"/>
<keyword evidence="18" id="KW-0732">Signal</keyword>
<evidence type="ECO:0000256" key="4">
    <source>
        <dbReference type="ARBA" id="ARBA00021008"/>
    </source>
</evidence>
<dbReference type="PANTHER" id="PTHR46552">
    <property type="entry name" value="NADH-UBIQUINONE OXIDOREDUCTASE CHAIN 2"/>
    <property type="match status" value="1"/>
</dbReference>
<evidence type="ECO:0000256" key="5">
    <source>
        <dbReference type="ARBA" id="ARBA00022448"/>
    </source>
</evidence>
<evidence type="ECO:0000256" key="1">
    <source>
        <dbReference type="ARBA" id="ARBA00004448"/>
    </source>
</evidence>
<dbReference type="PANTHER" id="PTHR46552:SF1">
    <property type="entry name" value="NADH-UBIQUINONE OXIDOREDUCTASE CHAIN 2"/>
    <property type="match status" value="1"/>
</dbReference>
<keyword evidence="5" id="KW-0813">Transport</keyword>
<evidence type="ECO:0000256" key="12">
    <source>
        <dbReference type="ARBA" id="ARBA00023027"/>
    </source>
</evidence>
<feature type="chain" id="PRO_5007384294" description="NADH-ubiquinone oxidoreductase chain 2" evidence="18">
    <location>
        <begin position="17"/>
        <end position="345"/>
    </location>
</feature>
<keyword evidence="9 17" id="KW-1278">Translocase</keyword>
<gene>
    <name evidence="21" type="primary">ND2</name>
</gene>
<evidence type="ECO:0000256" key="7">
    <source>
        <dbReference type="ARBA" id="ARBA00022692"/>
    </source>
</evidence>
<feature type="transmembrane region" description="Helical" evidence="17">
    <location>
        <begin position="275"/>
        <end position="294"/>
    </location>
</feature>
<evidence type="ECO:0000256" key="14">
    <source>
        <dbReference type="ARBA" id="ARBA00023128"/>
    </source>
</evidence>
<feature type="transmembrane region" description="Helical" evidence="17">
    <location>
        <begin position="202"/>
        <end position="219"/>
    </location>
</feature>
<feature type="transmembrane region" description="Helical" evidence="17">
    <location>
        <begin position="85"/>
        <end position="106"/>
    </location>
</feature>
<evidence type="ECO:0000256" key="18">
    <source>
        <dbReference type="SAM" id="SignalP"/>
    </source>
</evidence>
<dbReference type="Pfam" id="PF00361">
    <property type="entry name" value="Proton_antipo_M"/>
    <property type="match status" value="1"/>
</dbReference>
<feature type="signal peptide" evidence="18">
    <location>
        <begin position="1"/>
        <end position="16"/>
    </location>
</feature>
<evidence type="ECO:0000256" key="15">
    <source>
        <dbReference type="ARBA" id="ARBA00023136"/>
    </source>
</evidence>
<evidence type="ECO:0000256" key="9">
    <source>
        <dbReference type="ARBA" id="ARBA00022967"/>
    </source>
</evidence>
<evidence type="ECO:0000256" key="3">
    <source>
        <dbReference type="ARBA" id="ARBA00012944"/>
    </source>
</evidence>
<reference evidence="21" key="1">
    <citation type="journal article" date="2014" name="Divers. Distrib.">
        <title>Critically endangered island endemic or peripheral population of a widespread species? Conservation genetics of Kikuchi's gecko and the global challenge of protecting peripheral oceanic island endemic vertebrates.</title>
        <authorList>
            <person name="Siler C.D."/>
            <person name="Oaks J.R."/>
            <person name="Cobb K."/>
            <person name="Ota H."/>
            <person name="Brown R.M."/>
        </authorList>
    </citation>
    <scope>NUCLEOTIDE SEQUENCE</scope>
</reference>
<feature type="transmembrane region" description="Helical" evidence="17">
    <location>
        <begin position="240"/>
        <end position="260"/>
    </location>
</feature>
<dbReference type="InterPro" id="IPR050175">
    <property type="entry name" value="Complex_I_Subunit_2"/>
</dbReference>
<keyword evidence="11 17" id="KW-1133">Transmembrane helix</keyword>
<keyword evidence="14 17" id="KW-0496">Mitochondrion</keyword>
<comment type="similarity">
    <text evidence="2 17">Belongs to the complex I subunit 2 family.</text>
</comment>
<feature type="transmembrane region" description="Helical" evidence="17">
    <location>
        <begin position="57"/>
        <end position="79"/>
    </location>
</feature>
<evidence type="ECO:0000256" key="16">
    <source>
        <dbReference type="ARBA" id="ARBA00049551"/>
    </source>
</evidence>
<evidence type="ECO:0000259" key="19">
    <source>
        <dbReference type="Pfam" id="PF00361"/>
    </source>
</evidence>
<feature type="domain" description="NADH dehydrogenase subunit 2 C-terminal" evidence="20">
    <location>
        <begin position="290"/>
        <end position="343"/>
    </location>
</feature>
<proteinExistence type="inferred from homology"/>
<evidence type="ECO:0000259" key="20">
    <source>
        <dbReference type="Pfam" id="PF06444"/>
    </source>
</evidence>
<comment type="subcellular location">
    <subcellularLocation>
        <location evidence="1 17">Mitochondrion inner membrane</location>
        <topology evidence="1 17">Multi-pass membrane protein</topology>
    </subcellularLocation>
</comment>
<dbReference type="Pfam" id="PF06444">
    <property type="entry name" value="NADH_dehy_S2_C"/>
    <property type="match status" value="1"/>
</dbReference>
<keyword evidence="12 17" id="KW-0520">NAD</keyword>
<dbReference type="PRINTS" id="PR01436">
    <property type="entry name" value="NADHDHGNASE2"/>
</dbReference>
<dbReference type="GO" id="GO:0005743">
    <property type="term" value="C:mitochondrial inner membrane"/>
    <property type="evidence" value="ECO:0007669"/>
    <property type="project" value="UniProtKB-SubCell"/>
</dbReference>
<dbReference type="GO" id="GO:0006120">
    <property type="term" value="P:mitochondrial electron transport, NADH to ubiquinone"/>
    <property type="evidence" value="ECO:0007669"/>
    <property type="project" value="InterPro"/>
</dbReference>
<dbReference type="InterPro" id="IPR010933">
    <property type="entry name" value="NADH_DH_su2_C"/>
</dbReference>
<keyword evidence="7 17" id="KW-0812">Transmembrane</keyword>
<keyword evidence="8 17" id="KW-0999">Mitochondrion inner membrane</keyword>
<feature type="transmembrane region" description="Helical" evidence="17">
    <location>
        <begin position="323"/>
        <end position="343"/>
    </location>
</feature>
<organism evidence="21">
    <name type="scientific">Gekko kikuchii</name>
    <name type="common">Botel gecko</name>
    <dbReference type="NCBI Taxonomy" id="1367210"/>
    <lineage>
        <taxon>Eukaryota</taxon>
        <taxon>Metazoa</taxon>
        <taxon>Chordata</taxon>
        <taxon>Craniata</taxon>
        <taxon>Vertebrata</taxon>
        <taxon>Euteleostomi</taxon>
        <taxon>Lepidosauria</taxon>
        <taxon>Squamata</taxon>
        <taxon>Bifurcata</taxon>
        <taxon>Gekkota</taxon>
        <taxon>Gekkonidae</taxon>
        <taxon>Gekkoninae</taxon>
        <taxon>Gekko</taxon>
    </lineage>
</organism>
<evidence type="ECO:0000256" key="13">
    <source>
        <dbReference type="ARBA" id="ARBA00023075"/>
    </source>
</evidence>
<evidence type="ECO:0000256" key="2">
    <source>
        <dbReference type="ARBA" id="ARBA00007012"/>
    </source>
</evidence>
<keyword evidence="10 17" id="KW-0249">Electron transport</keyword>
<keyword evidence="15 17" id="KW-0472">Membrane</keyword>
<comment type="function">
    <text evidence="17">Core subunit of the mitochondrial membrane respiratory chain NADH dehydrogenase (Complex I) which catalyzes electron transfer from NADH through the respiratory chain, using ubiquinone as an electron acceptor. Essential for the catalytic activity and assembly of complex I.</text>
</comment>
<evidence type="ECO:0000313" key="21">
    <source>
        <dbReference type="EMBL" id="AIS23765.1"/>
    </source>
</evidence>
<dbReference type="EC" id="7.1.1.2" evidence="3 17"/>
<dbReference type="EMBL" id="KJ018155">
    <property type="protein sequence ID" value="AIS23764.1"/>
    <property type="molecule type" value="Genomic_DNA"/>
</dbReference>
<dbReference type="InterPro" id="IPR003917">
    <property type="entry name" value="NADH_UbQ_OxRdtase_chain2"/>
</dbReference>
<sequence length="345" mass="38612">MTPMMWSLLTMSLATSTIVTMSSHHWLMAWVGLELNTMSILPIIMKSHHPRATEATTKYFLIQTTAATLILFASTFNAWQTGHWTILQTSAPMATTLITIAILMKLGLAPTHAWYPEVLQGSTLNTAMILSTWQKFAPLTLLYMMNNSLPTNIILALGLMSALVGGWTGLNQTQTRKIMAYSSIAHMGWLSTMLTLNLNITTMTLLIYIIMTMTMFMVFNMMTTKTLTDLGMMWSQSPPLTAMTMMTLMSLGGLPPLTGFAPKWLILDTLCQTKLLLFSTVLAMTSLPSLFFYIRMTYFTMLTTPPTTTNTQQKWRFKAQPPLNLMTIMTLSVSLLPLLPLMITT</sequence>
<keyword evidence="13 17" id="KW-0830">Ubiquinone</keyword>
<evidence type="ECO:0000256" key="11">
    <source>
        <dbReference type="ARBA" id="ARBA00022989"/>
    </source>
</evidence>
<dbReference type="GO" id="GO:0008137">
    <property type="term" value="F:NADH dehydrogenase (ubiquinone) activity"/>
    <property type="evidence" value="ECO:0007669"/>
    <property type="project" value="UniProtKB-EC"/>
</dbReference>
<accession>A0A096ZP35</accession>
<name>A0A096ZP35_9SAUR</name>
<feature type="transmembrane region" description="Helical" evidence="17">
    <location>
        <begin position="153"/>
        <end position="171"/>
    </location>
</feature>
<keyword evidence="6 17" id="KW-0679">Respiratory chain</keyword>
<evidence type="ECO:0000256" key="8">
    <source>
        <dbReference type="ARBA" id="ARBA00022792"/>
    </source>
</evidence>